<sequence length="289" mass="30424">MEGTTVLTIAIPVLVALGALVLFTTSRRRDTGAALSREARRRDRGQSPFLADEDEAGAVSGREVELAAARTARGPGTDIEPVRPASAPVAYVPPDPEFIGVTRRQFFNRSIIAMFGLGLSGFGAACLAFLWPTLKGGFGGTITVGKLEDILSEATSSREPFYVSEGRFYLNPFPSSGISSAQSIYSDAVLPGIEQGVIALYQKCPHLGCRVPWCDTSQWFECGCHGSQYNRVGEKKGGPAPRGMDMFPVAISGGTVSVDTGLVIQGVPIGTNSTGQEAEGPHCVSGGSH</sequence>
<evidence type="ECO:0000256" key="3">
    <source>
        <dbReference type="ARBA" id="ARBA00022714"/>
    </source>
</evidence>
<evidence type="ECO:0000313" key="13">
    <source>
        <dbReference type="EMBL" id="CAA9236107.1"/>
    </source>
</evidence>
<organism evidence="13">
    <name type="scientific">uncultured Acidimicrobiales bacterium</name>
    <dbReference type="NCBI Taxonomy" id="310071"/>
    <lineage>
        <taxon>Bacteria</taxon>
        <taxon>Bacillati</taxon>
        <taxon>Actinomycetota</taxon>
        <taxon>Acidimicrobiia</taxon>
        <taxon>Acidimicrobiales</taxon>
        <taxon>environmental samples</taxon>
    </lineage>
</organism>
<keyword evidence="6" id="KW-0411">Iron-sulfur</keyword>
<feature type="domain" description="Rieske" evidence="12">
    <location>
        <begin position="197"/>
        <end position="258"/>
    </location>
</feature>
<feature type="region of interest" description="Disordered" evidence="10">
    <location>
        <begin position="32"/>
        <end position="51"/>
    </location>
</feature>
<dbReference type="InterPro" id="IPR014349">
    <property type="entry name" value="Rieske_Fe-S_prot"/>
</dbReference>
<dbReference type="PANTHER" id="PTHR10134">
    <property type="entry name" value="CYTOCHROME B-C1 COMPLEX SUBUNIT RIESKE, MITOCHONDRIAL"/>
    <property type="match status" value="1"/>
</dbReference>
<feature type="transmembrane region" description="Helical" evidence="11">
    <location>
        <begin position="111"/>
        <end position="131"/>
    </location>
</feature>
<dbReference type="InterPro" id="IPR005805">
    <property type="entry name" value="Rieske_Fe-S_prot_C"/>
</dbReference>
<evidence type="ECO:0000256" key="11">
    <source>
        <dbReference type="SAM" id="Phobius"/>
    </source>
</evidence>
<dbReference type="GO" id="GO:0016020">
    <property type="term" value="C:membrane"/>
    <property type="evidence" value="ECO:0007669"/>
    <property type="project" value="InterPro"/>
</dbReference>
<evidence type="ECO:0000256" key="1">
    <source>
        <dbReference type="ARBA" id="ARBA00002494"/>
    </source>
</evidence>
<dbReference type="GO" id="GO:0016705">
    <property type="term" value="F:oxidoreductase activity, acting on paired donors, with incorporation or reduction of molecular oxygen"/>
    <property type="evidence" value="ECO:0007669"/>
    <property type="project" value="UniProtKB-ARBA"/>
</dbReference>
<keyword evidence="3" id="KW-0001">2Fe-2S</keyword>
<comment type="cofactor">
    <cofactor evidence="9">
        <name>[2Fe-2S] cluster</name>
        <dbReference type="ChEBI" id="CHEBI:190135"/>
    </cofactor>
</comment>
<proteinExistence type="predicted"/>
<feature type="compositionally biased region" description="Basic and acidic residues" evidence="10">
    <location>
        <begin position="32"/>
        <end position="45"/>
    </location>
</feature>
<keyword evidence="11" id="KW-0472">Membrane</keyword>
<evidence type="ECO:0000256" key="2">
    <source>
        <dbReference type="ARBA" id="ARBA00015816"/>
    </source>
</evidence>
<dbReference type="PROSITE" id="PS51296">
    <property type="entry name" value="RIESKE"/>
    <property type="match status" value="1"/>
</dbReference>
<evidence type="ECO:0000256" key="4">
    <source>
        <dbReference type="ARBA" id="ARBA00022723"/>
    </source>
</evidence>
<evidence type="ECO:0000256" key="5">
    <source>
        <dbReference type="ARBA" id="ARBA00023004"/>
    </source>
</evidence>
<reference evidence="13" key="1">
    <citation type="submission" date="2020-02" db="EMBL/GenBank/DDBJ databases">
        <authorList>
            <person name="Meier V. D."/>
        </authorList>
    </citation>
    <scope>NUCLEOTIDE SEQUENCE</scope>
    <source>
        <strain evidence="13">AVDCRST_MAG20</strain>
    </source>
</reference>
<protein>
    <recommendedName>
        <fullName evidence="2">Cytochrome bc1 complex Rieske iron-sulfur subunit</fullName>
    </recommendedName>
    <alternativeName>
        <fullName evidence="8">Cytochrome bc1 reductase complex subunit QcrA</fullName>
    </alternativeName>
</protein>
<evidence type="ECO:0000256" key="6">
    <source>
        <dbReference type="ARBA" id="ARBA00023014"/>
    </source>
</evidence>
<keyword evidence="5" id="KW-0408">Iron</keyword>
<dbReference type="GO" id="GO:0051537">
    <property type="term" value="F:2 iron, 2 sulfur cluster binding"/>
    <property type="evidence" value="ECO:0007669"/>
    <property type="project" value="UniProtKB-KW"/>
</dbReference>
<dbReference type="InterPro" id="IPR036922">
    <property type="entry name" value="Rieske_2Fe-2S_sf"/>
</dbReference>
<accession>A0A6J4I008</accession>
<keyword evidence="4" id="KW-0479">Metal-binding</keyword>
<evidence type="ECO:0000256" key="8">
    <source>
        <dbReference type="ARBA" id="ARBA00029586"/>
    </source>
</evidence>
<dbReference type="EMBL" id="CADCSY010000065">
    <property type="protein sequence ID" value="CAA9236107.1"/>
    <property type="molecule type" value="Genomic_DNA"/>
</dbReference>
<dbReference type="GO" id="GO:0046872">
    <property type="term" value="F:metal ion binding"/>
    <property type="evidence" value="ECO:0007669"/>
    <property type="project" value="UniProtKB-KW"/>
</dbReference>
<keyword evidence="7" id="KW-1015">Disulfide bond</keyword>
<keyword evidence="11" id="KW-1133">Transmembrane helix</keyword>
<dbReference type="Pfam" id="PF00355">
    <property type="entry name" value="Rieske"/>
    <property type="match status" value="1"/>
</dbReference>
<dbReference type="InterPro" id="IPR017941">
    <property type="entry name" value="Rieske_2Fe-2S"/>
</dbReference>
<dbReference type="SUPFAM" id="SSF50022">
    <property type="entry name" value="ISP domain"/>
    <property type="match status" value="1"/>
</dbReference>
<evidence type="ECO:0000256" key="10">
    <source>
        <dbReference type="SAM" id="MobiDB-lite"/>
    </source>
</evidence>
<name>A0A6J4I008_9ACTN</name>
<dbReference type="Gene3D" id="2.102.10.10">
    <property type="entry name" value="Rieske [2Fe-2S] iron-sulphur domain"/>
    <property type="match status" value="1"/>
</dbReference>
<dbReference type="GO" id="GO:0004497">
    <property type="term" value="F:monooxygenase activity"/>
    <property type="evidence" value="ECO:0007669"/>
    <property type="project" value="UniProtKB-ARBA"/>
</dbReference>
<evidence type="ECO:0000259" key="12">
    <source>
        <dbReference type="PROSITE" id="PS51296"/>
    </source>
</evidence>
<comment type="function">
    <text evidence="1">Iron-sulfur subunit of the cytochrome bc1 complex, an essential component of the respiratory electron transport chain required for ATP synthesis. The bc1 complex catalyzes the oxidation of menaquinol and the reduction of cytochrome c in the respiratory chain. The bc1 complex operates through a Q-cycle mechanism that couples electron transfer to generation of the proton gradient that drives ATP synthesis.</text>
</comment>
<dbReference type="PRINTS" id="PR00162">
    <property type="entry name" value="RIESKE"/>
</dbReference>
<evidence type="ECO:0000256" key="7">
    <source>
        <dbReference type="ARBA" id="ARBA00023157"/>
    </source>
</evidence>
<dbReference type="AlphaFoldDB" id="A0A6J4I008"/>
<keyword evidence="11" id="KW-0812">Transmembrane</keyword>
<gene>
    <name evidence="13" type="ORF">AVDCRST_MAG20-1484</name>
</gene>
<evidence type="ECO:0000256" key="9">
    <source>
        <dbReference type="ARBA" id="ARBA00034078"/>
    </source>
</evidence>
<feature type="region of interest" description="Disordered" evidence="10">
    <location>
        <begin position="269"/>
        <end position="289"/>
    </location>
</feature>
<feature type="transmembrane region" description="Helical" evidence="11">
    <location>
        <begin position="6"/>
        <end position="23"/>
    </location>
</feature>